<evidence type="ECO:0000313" key="1">
    <source>
        <dbReference type="EMBL" id="MBK1871572.1"/>
    </source>
</evidence>
<comment type="caution">
    <text evidence="1">The sequence shown here is derived from an EMBL/GenBank/DDBJ whole genome shotgun (WGS) entry which is preliminary data.</text>
</comment>
<gene>
    <name evidence="1" type="ORF">JHL16_34720</name>
</gene>
<keyword evidence="2" id="KW-1185">Reference proteome</keyword>
<reference evidence="1" key="1">
    <citation type="submission" date="2021-01" db="EMBL/GenBank/DDBJ databases">
        <authorList>
            <person name="Sun Q."/>
        </authorList>
    </citation>
    <scope>NUCLEOTIDE SEQUENCE</scope>
    <source>
        <strain evidence="1">YIM B02566</strain>
    </source>
</reference>
<dbReference type="Proteomes" id="UP000616151">
    <property type="component" value="Unassembled WGS sequence"/>
</dbReference>
<protein>
    <submittedName>
        <fullName evidence="1">Uncharacterized protein</fullName>
    </submittedName>
</protein>
<dbReference type="EMBL" id="JAENHL010000009">
    <property type="protein sequence ID" value="MBK1871572.1"/>
    <property type="molecule type" value="Genomic_DNA"/>
</dbReference>
<name>A0ACC5RG34_9HYPH</name>
<accession>A0ACC5RG34</accession>
<proteinExistence type="predicted"/>
<organism evidence="1 2">
    <name type="scientific">Taklimakanibacter albus</name>
    <dbReference type="NCBI Taxonomy" id="2800327"/>
    <lineage>
        <taxon>Bacteria</taxon>
        <taxon>Pseudomonadati</taxon>
        <taxon>Pseudomonadota</taxon>
        <taxon>Alphaproteobacteria</taxon>
        <taxon>Hyphomicrobiales</taxon>
        <taxon>Aestuariivirgaceae</taxon>
        <taxon>Taklimakanibacter</taxon>
    </lineage>
</organism>
<sequence length="123" mass="13918">MTFIFNRNRPLLCLLAGLFLCGLKWPFNWFGGQDANRKAAMQASSFGLLHPASPLLINAWDRLEGKVPDNDGEYGRTTHNLTNLAIEWTRVWTPYATKYIASFGVYLIVLMIAAMSLAVYFEL</sequence>
<evidence type="ECO:0000313" key="2">
    <source>
        <dbReference type="Proteomes" id="UP000616151"/>
    </source>
</evidence>